<name>A0A2S9Y0B5_9BACT</name>
<dbReference type="EMBL" id="PVNL01000124">
    <property type="protein sequence ID" value="PRP98568.1"/>
    <property type="molecule type" value="Genomic_DNA"/>
</dbReference>
<dbReference type="AlphaFoldDB" id="A0A2S9Y0B5"/>
<accession>A0A2S9Y0B5</accession>
<proteinExistence type="predicted"/>
<dbReference type="OrthoDB" id="5494927at2"/>
<evidence type="ECO:0008006" key="3">
    <source>
        <dbReference type="Google" id="ProtNLM"/>
    </source>
</evidence>
<dbReference type="Proteomes" id="UP000238823">
    <property type="component" value="Unassembled WGS sequence"/>
</dbReference>
<protein>
    <recommendedName>
        <fullName evidence="3">HEAT repeat protein</fullName>
    </recommendedName>
</protein>
<dbReference type="RefSeq" id="WP_146158407.1">
    <property type="nucleotide sequence ID" value="NZ_PVNL01000124.1"/>
</dbReference>
<comment type="caution">
    <text evidence="1">The sequence shown here is derived from an EMBL/GenBank/DDBJ whole genome shotgun (WGS) entry which is preliminary data.</text>
</comment>
<evidence type="ECO:0000313" key="2">
    <source>
        <dbReference type="Proteomes" id="UP000238823"/>
    </source>
</evidence>
<sequence length="456" mass="49804">MMLPTPSKGATPEHKVLWDVVTEHWDAAGFAFDQWQDALHSPIYVLDEVARGPEAAWRTHLGAALFPGPAAFDRLLAPTLERPDESDPSLVCLAALVALRLDRRESLAPTLWESEDSAFFALARAVGLAANHQFDAWIDHAFGQTRAPLYRSRLLHLAAVRGVRLPGLSASLQSADPAEVVAASLAARWVDRNEYLPLLEHVVETGPTQAWVASVETALRWGSTRAFAACRRAASAQDTCNAAALRWLALLGDPSDHALIVPALDWQTVRRDAIQALGLSGNVAAIELLLPLLGPSDDDECEAQLTAEALARITGLDMHDETLQRDRVVLSDAQEAEAALPPLASDDLEGDLELGPEHVLPVLDPVAAGAWCERVAGRLDPRHRHTYGDADTAHTLVLHLRDGNMRDRHHFAASLAVRSGDRYRIHTDALSSDQLDQLAALEGWRASDINVRFSRW</sequence>
<gene>
    <name evidence="1" type="ORF">ENSA7_65110</name>
</gene>
<organism evidence="1 2">
    <name type="scientific">Enhygromyxa salina</name>
    <dbReference type="NCBI Taxonomy" id="215803"/>
    <lineage>
        <taxon>Bacteria</taxon>
        <taxon>Pseudomonadati</taxon>
        <taxon>Myxococcota</taxon>
        <taxon>Polyangia</taxon>
        <taxon>Nannocystales</taxon>
        <taxon>Nannocystaceae</taxon>
        <taxon>Enhygromyxa</taxon>
    </lineage>
</organism>
<reference evidence="1 2" key="1">
    <citation type="submission" date="2018-03" db="EMBL/GenBank/DDBJ databases">
        <title>Draft Genome Sequences of the Obligatory Marine Myxobacteria Enhygromyxa salina SWB007.</title>
        <authorList>
            <person name="Poehlein A."/>
            <person name="Moghaddam J.A."/>
            <person name="Harms H."/>
            <person name="Alanjari M."/>
            <person name="Koenig G.M."/>
            <person name="Daniel R."/>
            <person name="Schaeberle T.F."/>
        </authorList>
    </citation>
    <scope>NUCLEOTIDE SEQUENCE [LARGE SCALE GENOMIC DNA]</scope>
    <source>
        <strain evidence="1 2">SWB007</strain>
    </source>
</reference>
<evidence type="ECO:0000313" key="1">
    <source>
        <dbReference type="EMBL" id="PRP98568.1"/>
    </source>
</evidence>